<dbReference type="STRING" id="1612149.SAMN05216324_12529"/>
<protein>
    <submittedName>
        <fullName evidence="1">Uncharacterized protein</fullName>
    </submittedName>
</protein>
<evidence type="ECO:0000313" key="2">
    <source>
        <dbReference type="Proteomes" id="UP000182034"/>
    </source>
</evidence>
<dbReference type="AlphaFoldDB" id="A0A1K2IX29"/>
<keyword evidence="2" id="KW-1185">Reference proteome</keyword>
<dbReference type="RefSeq" id="WP_170857347.1">
    <property type="nucleotide sequence ID" value="NZ_FPKW01000025.1"/>
</dbReference>
<dbReference type="Proteomes" id="UP000182034">
    <property type="component" value="Unassembled WGS sequence"/>
</dbReference>
<proteinExistence type="predicted"/>
<dbReference type="EMBL" id="FPKW01000025">
    <property type="protein sequence ID" value="SFZ96752.1"/>
    <property type="molecule type" value="Genomic_DNA"/>
</dbReference>
<accession>A0A1K2IX29</accession>
<sequence length="47" mass="5293">MKKTSTFLFPFLTLVNIGFAMQSYMQAMTLPYSQLNSSNITTNNPPC</sequence>
<reference evidence="2" key="1">
    <citation type="submission" date="2016-10" db="EMBL/GenBank/DDBJ databases">
        <authorList>
            <person name="Varghese N."/>
            <person name="Submissions S."/>
        </authorList>
    </citation>
    <scope>NUCLEOTIDE SEQUENCE [LARGE SCALE GENOMIC DNA]</scope>
    <source>
        <strain evidence="2">SUR2</strain>
    </source>
</reference>
<organism evidence="1 2">
    <name type="scientific">Chryseobacterium limigenitum</name>
    <dbReference type="NCBI Taxonomy" id="1612149"/>
    <lineage>
        <taxon>Bacteria</taxon>
        <taxon>Pseudomonadati</taxon>
        <taxon>Bacteroidota</taxon>
        <taxon>Flavobacteriia</taxon>
        <taxon>Flavobacteriales</taxon>
        <taxon>Weeksellaceae</taxon>
        <taxon>Chryseobacterium group</taxon>
        <taxon>Chryseobacterium</taxon>
    </lineage>
</organism>
<name>A0A1K2IX29_9FLAO</name>
<evidence type="ECO:0000313" key="1">
    <source>
        <dbReference type="EMBL" id="SFZ96752.1"/>
    </source>
</evidence>
<gene>
    <name evidence="1" type="ORF">SAMN05216324_12529</name>
</gene>